<dbReference type="AlphaFoldDB" id="D8DVX0"/>
<accession>D8DVX0</accession>
<reference evidence="1 2" key="1">
    <citation type="journal article" date="2010" name="Microb. Ecol.">
        <title>Comparative genome analysis of Prevotella ruminicola and Prevotella bryantii: insights into their environmental niche.</title>
        <authorList>
            <consortium name="North American Consortium for Rumen Bacteria"/>
            <person name="Purushe J."/>
            <person name="Fouts D.E."/>
            <person name="Morrison M."/>
            <person name="White B.A."/>
            <person name="Mackie R.I."/>
            <person name="Coutinho P.M."/>
            <person name="Henrissat B."/>
            <person name="Nelson K.E."/>
        </authorList>
    </citation>
    <scope>NUCLEOTIDE SEQUENCE [LARGE SCALE GENOMIC DNA]</scope>
    <source>
        <strain evidence="1 2">B14</strain>
    </source>
</reference>
<protein>
    <submittedName>
        <fullName evidence="1">Uncharacterized protein</fullName>
    </submittedName>
</protein>
<proteinExistence type="predicted"/>
<evidence type="ECO:0000313" key="1">
    <source>
        <dbReference type="EMBL" id="EFI72415.1"/>
    </source>
</evidence>
<evidence type="ECO:0000313" key="2">
    <source>
        <dbReference type="Proteomes" id="UP000004524"/>
    </source>
</evidence>
<name>D8DVX0_9BACT</name>
<dbReference type="EMBL" id="ADWO01000044">
    <property type="protein sequence ID" value="EFI72415.1"/>
    <property type="molecule type" value="Genomic_DNA"/>
</dbReference>
<dbReference type="Proteomes" id="UP000004524">
    <property type="component" value="Unassembled WGS sequence"/>
</dbReference>
<gene>
    <name evidence="1" type="ORF">PBR_1404</name>
</gene>
<sequence length="39" mass="4689">MVYILFSFSAFIRGLRKLFLLHPPRRFAAAMYIYNYGLM</sequence>
<comment type="caution">
    <text evidence="1">The sequence shown here is derived from an EMBL/GenBank/DDBJ whole genome shotgun (WGS) entry which is preliminary data.</text>
</comment>
<keyword evidence="2" id="KW-1185">Reference proteome</keyword>
<organism evidence="1 2">
    <name type="scientific">Segatella baroniae B14</name>
    <dbReference type="NCBI Taxonomy" id="752555"/>
    <lineage>
        <taxon>Bacteria</taxon>
        <taxon>Pseudomonadati</taxon>
        <taxon>Bacteroidota</taxon>
        <taxon>Bacteroidia</taxon>
        <taxon>Bacteroidales</taxon>
        <taxon>Prevotellaceae</taxon>
        <taxon>Segatella</taxon>
    </lineage>
</organism>